<dbReference type="EMBL" id="CAJPWZ010001653">
    <property type="protein sequence ID" value="CAG2220213.1"/>
    <property type="molecule type" value="Genomic_DNA"/>
</dbReference>
<organism evidence="13 14">
    <name type="scientific">Mytilus edulis</name>
    <name type="common">Blue mussel</name>
    <dbReference type="NCBI Taxonomy" id="6550"/>
    <lineage>
        <taxon>Eukaryota</taxon>
        <taxon>Metazoa</taxon>
        <taxon>Spiralia</taxon>
        <taxon>Lophotrochozoa</taxon>
        <taxon>Mollusca</taxon>
        <taxon>Bivalvia</taxon>
        <taxon>Autobranchia</taxon>
        <taxon>Pteriomorphia</taxon>
        <taxon>Mytilida</taxon>
        <taxon>Mytiloidea</taxon>
        <taxon>Mytilidae</taxon>
        <taxon>Mytilinae</taxon>
        <taxon>Mytilus</taxon>
    </lineage>
</organism>
<dbReference type="PROSITE" id="PS50923">
    <property type="entry name" value="SUSHI"/>
    <property type="match status" value="5"/>
</dbReference>
<evidence type="ECO:0000256" key="2">
    <source>
        <dbReference type="ARBA" id="ARBA00022659"/>
    </source>
</evidence>
<feature type="domain" description="Sushi" evidence="12">
    <location>
        <begin position="190"/>
        <end position="248"/>
    </location>
</feature>
<reference evidence="13" key="1">
    <citation type="submission" date="2021-03" db="EMBL/GenBank/DDBJ databases">
        <authorList>
            <person name="Bekaert M."/>
        </authorList>
    </citation>
    <scope>NUCLEOTIDE SEQUENCE</scope>
</reference>
<dbReference type="Pfam" id="PF00084">
    <property type="entry name" value="Sushi"/>
    <property type="match status" value="5"/>
</dbReference>
<dbReference type="SMART" id="SM00194">
    <property type="entry name" value="PTPc"/>
    <property type="match status" value="1"/>
</dbReference>
<dbReference type="PANTHER" id="PTHR46393">
    <property type="entry name" value="SUSHI DOMAIN-CONTAINING PROTEIN"/>
    <property type="match status" value="1"/>
</dbReference>
<evidence type="ECO:0000256" key="5">
    <source>
        <dbReference type="ARBA" id="ARBA00023157"/>
    </source>
</evidence>
<evidence type="ECO:0000259" key="11">
    <source>
        <dbReference type="PROSITE" id="PS50070"/>
    </source>
</evidence>
<protein>
    <submittedName>
        <fullName evidence="13">Uncharacterized protein</fullName>
    </submittedName>
</protein>
<dbReference type="CDD" id="cd00033">
    <property type="entry name" value="CCP"/>
    <property type="match status" value="5"/>
</dbReference>
<keyword evidence="9" id="KW-1133">Transmembrane helix</keyword>
<gene>
    <name evidence="13" type="ORF">MEDL_33720</name>
</gene>
<keyword evidence="5 8" id="KW-1015">Disulfide bond</keyword>
<comment type="caution">
    <text evidence="13">The sequence shown here is derived from an EMBL/GenBank/DDBJ whole genome shotgun (WGS) entry which is preliminary data.</text>
</comment>
<proteinExistence type="predicted"/>
<dbReference type="AlphaFoldDB" id="A0A8S3SGX7"/>
<dbReference type="SMART" id="SM00032">
    <property type="entry name" value="CCP"/>
    <property type="match status" value="5"/>
</dbReference>
<dbReference type="PROSITE" id="PS50070">
    <property type="entry name" value="KRINGLE_2"/>
    <property type="match status" value="1"/>
</dbReference>
<dbReference type="SUPFAM" id="SSF57440">
    <property type="entry name" value="Kringle-like"/>
    <property type="match status" value="1"/>
</dbReference>
<dbReference type="PRINTS" id="PR00700">
    <property type="entry name" value="PRTYPHPHTASE"/>
</dbReference>
<dbReference type="SMART" id="SM00130">
    <property type="entry name" value="KR"/>
    <property type="match status" value="1"/>
</dbReference>
<comment type="caution">
    <text evidence="7">Lacks conserved residue(s) required for the propagation of feature annotation.</text>
</comment>
<evidence type="ECO:0000256" key="7">
    <source>
        <dbReference type="PROSITE-ProRule" id="PRU00121"/>
    </source>
</evidence>
<dbReference type="InterPro" id="IPR000436">
    <property type="entry name" value="Sushi_SCR_CCP_dom"/>
</dbReference>
<dbReference type="GO" id="GO:0004725">
    <property type="term" value="F:protein tyrosine phosphatase activity"/>
    <property type="evidence" value="ECO:0007669"/>
    <property type="project" value="InterPro"/>
</dbReference>
<evidence type="ECO:0000256" key="9">
    <source>
        <dbReference type="SAM" id="Phobius"/>
    </source>
</evidence>
<evidence type="ECO:0000259" key="12">
    <source>
        <dbReference type="PROSITE" id="PS50923"/>
    </source>
</evidence>
<feature type="domain" description="Sushi" evidence="12">
    <location>
        <begin position="129"/>
        <end position="189"/>
    </location>
</feature>
<feature type="domain" description="Sushi" evidence="12">
    <location>
        <begin position="316"/>
        <end position="376"/>
    </location>
</feature>
<dbReference type="Gene3D" id="3.90.190.10">
    <property type="entry name" value="Protein tyrosine phosphatase superfamily"/>
    <property type="match status" value="1"/>
</dbReference>
<evidence type="ECO:0000259" key="10">
    <source>
        <dbReference type="PROSITE" id="PS50055"/>
    </source>
</evidence>
<name>A0A8S3SGX7_MYTED</name>
<evidence type="ECO:0000313" key="14">
    <source>
        <dbReference type="Proteomes" id="UP000683360"/>
    </source>
</evidence>
<dbReference type="Gene3D" id="2.10.70.10">
    <property type="entry name" value="Complement Module, domain 1"/>
    <property type="match status" value="5"/>
</dbReference>
<dbReference type="SUPFAM" id="SSF57535">
    <property type="entry name" value="Complement control module/SCR domain"/>
    <property type="match status" value="5"/>
</dbReference>
<dbReference type="InterPro" id="IPR038178">
    <property type="entry name" value="Kringle_sf"/>
</dbReference>
<evidence type="ECO:0000256" key="3">
    <source>
        <dbReference type="ARBA" id="ARBA00022729"/>
    </source>
</evidence>
<dbReference type="InterPro" id="IPR035976">
    <property type="entry name" value="Sushi/SCR/CCP_sf"/>
</dbReference>
<evidence type="ECO:0000313" key="13">
    <source>
        <dbReference type="EMBL" id="CAG2220213.1"/>
    </source>
</evidence>
<feature type="disulfide bond" evidence="8">
    <location>
        <begin position="131"/>
        <end position="174"/>
    </location>
</feature>
<feature type="disulfide bond" evidence="8">
    <location>
        <begin position="257"/>
        <end position="300"/>
    </location>
</feature>
<evidence type="ECO:0000256" key="1">
    <source>
        <dbReference type="ARBA" id="ARBA00022572"/>
    </source>
</evidence>
<dbReference type="InterPro" id="IPR000242">
    <property type="entry name" value="PTP_cat"/>
</dbReference>
<feature type="domain" description="Kringle" evidence="11">
    <location>
        <begin position="30"/>
        <end position="66"/>
    </location>
</feature>
<dbReference type="InterPro" id="IPR013806">
    <property type="entry name" value="Kringle-like"/>
</dbReference>
<dbReference type="Gene3D" id="2.40.20.10">
    <property type="entry name" value="Plasminogen Kringle 4"/>
    <property type="match status" value="1"/>
</dbReference>
<keyword evidence="14" id="KW-1185">Reference proteome</keyword>
<keyword evidence="1 7" id="KW-0420">Kringle</keyword>
<keyword evidence="3" id="KW-0732">Signal</keyword>
<sequence length="558" mass="63034">MHNIDCRNSTNDFDYNGNISITRRGHTCRNNQYCRAPSNDLGSAGGPWCFTGLRNPLWDYCNVPVCESAQCPDLSGNPNLKPLDGKTIYRYGEIVMLTCNSGYRLNGSRSLTCQRSGLWNVTIPHCQVVNCNDLRQVPHQKLEPVQMAYSYRDNVTFKCDDGYELSPADTMVTCQSDGTWSNKQPNCTGLPCPPLSRIDNALLPTKIQGYRYPETLKVNCLTGYEIEGSDLLHCNSSGLWCFIPQCKGDNHNTTVTCNALRQMPHQKLEPVQIIYSYRDNVTIKCTDGYELSSGNSMVICQSDGAWSDQQPNCTGIPCLHLPKIDKALLPSRTKQYRYPETIKITCETGYVVESSDQLQCNSSGFWNYIPQYTCIENSQFHKDSMENRGKCISYGLFGGMLAAIVLISTGLQIATCFYYRKRVRKSAAVYEDMQFNADDETRVILDLQPRKAGSDYINASFINGYGEVKKYIAAQGPLESTINDFWRMIWQYDCGKIVILTNVFELGKRQYVFLHEAILEAVMCPNSGVPSKDFPDLYKSYCCTIQVVINQISNWSIR</sequence>
<feature type="transmembrane region" description="Helical" evidence="9">
    <location>
        <begin position="394"/>
        <end position="419"/>
    </location>
</feature>
<dbReference type="InterPro" id="IPR000001">
    <property type="entry name" value="Kringle"/>
</dbReference>
<keyword evidence="9" id="KW-0812">Transmembrane</keyword>
<keyword evidence="9" id="KW-0472">Membrane</keyword>
<evidence type="ECO:0000256" key="4">
    <source>
        <dbReference type="ARBA" id="ARBA00022737"/>
    </source>
</evidence>
<feature type="domain" description="Sushi" evidence="12">
    <location>
        <begin position="69"/>
        <end position="128"/>
    </location>
</feature>
<dbReference type="SUPFAM" id="SSF52799">
    <property type="entry name" value="(Phosphotyrosine protein) phosphatases II"/>
    <property type="match status" value="1"/>
</dbReference>
<dbReference type="CDD" id="cd00047">
    <property type="entry name" value="PTPc"/>
    <property type="match status" value="1"/>
</dbReference>
<feature type="domain" description="Sushi" evidence="12">
    <location>
        <begin position="255"/>
        <end position="315"/>
    </location>
</feature>
<dbReference type="Proteomes" id="UP000683360">
    <property type="component" value="Unassembled WGS sequence"/>
</dbReference>
<dbReference type="PROSITE" id="PS50055">
    <property type="entry name" value="TYR_PHOSPHATASE_PTP"/>
    <property type="match status" value="1"/>
</dbReference>
<feature type="disulfide bond" evidence="8">
    <location>
        <begin position="99"/>
        <end position="126"/>
    </location>
</feature>
<dbReference type="PANTHER" id="PTHR46393:SF7">
    <property type="entry name" value="COMPLEMENT C2"/>
    <property type="match status" value="1"/>
</dbReference>
<feature type="domain" description="Tyrosine-protein phosphatase" evidence="10">
    <location>
        <begin position="435"/>
        <end position="511"/>
    </location>
</feature>
<evidence type="ECO:0000256" key="6">
    <source>
        <dbReference type="ARBA" id="ARBA00023180"/>
    </source>
</evidence>
<evidence type="ECO:0000256" key="8">
    <source>
        <dbReference type="PROSITE-ProRule" id="PRU00302"/>
    </source>
</evidence>
<dbReference type="InterPro" id="IPR029021">
    <property type="entry name" value="Prot-tyrosine_phosphatase-like"/>
</dbReference>
<accession>A0A8S3SGX7</accession>
<keyword evidence="4" id="KW-0677">Repeat</keyword>
<keyword evidence="6" id="KW-0325">Glycoprotein</keyword>
<dbReference type="OrthoDB" id="6058119at2759"/>
<dbReference type="Pfam" id="PF00102">
    <property type="entry name" value="Y_phosphatase"/>
    <property type="match status" value="1"/>
</dbReference>
<keyword evidence="2 8" id="KW-0768">Sushi</keyword>